<proteinExistence type="predicted"/>
<keyword evidence="1" id="KW-1133">Transmembrane helix</keyword>
<feature type="transmembrane region" description="Helical" evidence="1">
    <location>
        <begin position="74"/>
        <end position="91"/>
    </location>
</feature>
<keyword evidence="1" id="KW-0812">Transmembrane</keyword>
<organism evidence="2">
    <name type="scientific">viral metagenome</name>
    <dbReference type="NCBI Taxonomy" id="1070528"/>
    <lineage>
        <taxon>unclassified sequences</taxon>
        <taxon>metagenomes</taxon>
        <taxon>organismal metagenomes</taxon>
    </lineage>
</organism>
<protein>
    <submittedName>
        <fullName evidence="2">Uncharacterized protein</fullName>
    </submittedName>
</protein>
<evidence type="ECO:0000313" key="2">
    <source>
        <dbReference type="EMBL" id="QHU10780.1"/>
    </source>
</evidence>
<accession>A0A6C0K1W9</accession>
<feature type="transmembrane region" description="Helical" evidence="1">
    <location>
        <begin position="46"/>
        <end position="67"/>
    </location>
</feature>
<sequence length="97" mass="10302">MKTTTKVALAVGALGVPLGVFTGAVGLEAYGLPGKKNPKITSATDLLLYITFTTALPITIAAETLTIKYQKKKFLWLNVIPFALLASALSSESFRKS</sequence>
<evidence type="ECO:0000256" key="1">
    <source>
        <dbReference type="SAM" id="Phobius"/>
    </source>
</evidence>
<keyword evidence="1" id="KW-0472">Membrane</keyword>
<name>A0A6C0K1W9_9ZZZZ</name>
<reference evidence="2" key="1">
    <citation type="journal article" date="2020" name="Nature">
        <title>Giant virus diversity and host interactions through global metagenomics.</title>
        <authorList>
            <person name="Schulz F."/>
            <person name="Roux S."/>
            <person name="Paez-Espino D."/>
            <person name="Jungbluth S."/>
            <person name="Walsh D.A."/>
            <person name="Denef V.J."/>
            <person name="McMahon K.D."/>
            <person name="Konstantinidis K.T."/>
            <person name="Eloe-Fadrosh E.A."/>
            <person name="Kyrpides N.C."/>
            <person name="Woyke T."/>
        </authorList>
    </citation>
    <scope>NUCLEOTIDE SEQUENCE</scope>
    <source>
        <strain evidence="2">GVMAG-S-1101165-83</strain>
    </source>
</reference>
<dbReference type="AlphaFoldDB" id="A0A6C0K1W9"/>
<dbReference type="EMBL" id="MN740771">
    <property type="protein sequence ID" value="QHU10780.1"/>
    <property type="molecule type" value="Genomic_DNA"/>
</dbReference>